<dbReference type="RefSeq" id="WP_091342441.1">
    <property type="nucleotide sequence ID" value="NZ_FNRM01000004.1"/>
</dbReference>
<evidence type="ECO:0000313" key="3">
    <source>
        <dbReference type="Proteomes" id="UP000198773"/>
    </source>
</evidence>
<dbReference type="InterPro" id="IPR024402">
    <property type="entry name" value="DUF2726"/>
</dbReference>
<dbReference type="EMBL" id="FNRM01000004">
    <property type="protein sequence ID" value="SEA61580.1"/>
    <property type="molecule type" value="Genomic_DNA"/>
</dbReference>
<organism evidence="2 3">
    <name type="scientific">Alkalimonas amylolytica</name>
    <dbReference type="NCBI Taxonomy" id="152573"/>
    <lineage>
        <taxon>Bacteria</taxon>
        <taxon>Pseudomonadati</taxon>
        <taxon>Pseudomonadota</taxon>
        <taxon>Gammaproteobacteria</taxon>
        <taxon>Alkalimonas</taxon>
    </lineage>
</organism>
<evidence type="ECO:0000259" key="1">
    <source>
        <dbReference type="Pfam" id="PF10881"/>
    </source>
</evidence>
<protein>
    <recommendedName>
        <fullName evidence="1">DUF2726 domain-containing protein</fullName>
    </recommendedName>
</protein>
<keyword evidence="3" id="KW-1185">Reference proteome</keyword>
<feature type="domain" description="DUF2726" evidence="1">
    <location>
        <begin position="36"/>
        <end position="155"/>
    </location>
</feature>
<dbReference type="Pfam" id="PF10881">
    <property type="entry name" value="DUF2726"/>
    <property type="match status" value="1"/>
</dbReference>
<evidence type="ECO:0000313" key="2">
    <source>
        <dbReference type="EMBL" id="SEA61580.1"/>
    </source>
</evidence>
<proteinExistence type="predicted"/>
<name>A0A1H4CMN0_ALKAM</name>
<accession>A0A1H4CMN0</accession>
<dbReference type="STRING" id="152573.SAMN04488051_104235"/>
<dbReference type="Proteomes" id="UP000198773">
    <property type="component" value="Unassembled WGS sequence"/>
</dbReference>
<sequence length="231" mass="25690">MEFILLLLVALVVVAALVASRFVEQGNPFPFQKRGPVFTQVERGFLRLLEQAVDKEYKVLSRVKLADVLDFKKNTSSKTRRNALLKMNHKYLDFVLCDPNDMTIVAVIDLVNPNSKQGHKASHDWYVSGALEAVGLPYLRMKIKQGYSVGDIQQCLINRLGANIKKTEPIIKGRFKKGPTRPVRPIRPLMPAAVQSDTIATLPLKPASPRFTPALSQSQIKAQSTALVQAS</sequence>
<dbReference type="OrthoDB" id="5600508at2"/>
<dbReference type="AlphaFoldDB" id="A0A1H4CMN0"/>
<gene>
    <name evidence="2" type="ORF">SAMN04488051_104235</name>
</gene>
<reference evidence="2 3" key="1">
    <citation type="submission" date="2016-10" db="EMBL/GenBank/DDBJ databases">
        <authorList>
            <person name="de Groot N.N."/>
        </authorList>
    </citation>
    <scope>NUCLEOTIDE SEQUENCE [LARGE SCALE GENOMIC DNA]</scope>
    <source>
        <strain evidence="2 3">CGMCC 1.3430</strain>
    </source>
</reference>